<keyword evidence="10" id="KW-0170">Cobalt</keyword>
<dbReference type="GO" id="GO:0005886">
    <property type="term" value="C:plasma membrane"/>
    <property type="evidence" value="ECO:0007669"/>
    <property type="project" value="UniProtKB-SubCell"/>
</dbReference>
<evidence type="ECO:0000256" key="4">
    <source>
        <dbReference type="ARBA" id="ARBA00022622"/>
    </source>
</evidence>
<evidence type="ECO:0000256" key="1">
    <source>
        <dbReference type="ARBA" id="ARBA00001941"/>
    </source>
</evidence>
<evidence type="ECO:0000256" key="7">
    <source>
        <dbReference type="ARBA" id="ARBA00023024"/>
    </source>
</evidence>
<dbReference type="GO" id="GO:0098552">
    <property type="term" value="C:side of membrane"/>
    <property type="evidence" value="ECO:0007669"/>
    <property type="project" value="UniProtKB-KW"/>
</dbReference>
<organism evidence="19 20">
    <name type="scientific">Dichomitus squalens (strain LYAD-421)</name>
    <name type="common">Western red white-rot fungus</name>
    <dbReference type="NCBI Taxonomy" id="732165"/>
    <lineage>
        <taxon>Eukaryota</taxon>
        <taxon>Fungi</taxon>
        <taxon>Dikarya</taxon>
        <taxon>Basidiomycota</taxon>
        <taxon>Agaricomycotina</taxon>
        <taxon>Agaricomycetes</taxon>
        <taxon>Polyporales</taxon>
        <taxon>Polyporaceae</taxon>
        <taxon>Dichomitus</taxon>
    </lineage>
</organism>
<evidence type="ECO:0000256" key="5">
    <source>
        <dbReference type="ARBA" id="ARBA00022723"/>
    </source>
</evidence>
<dbReference type="GO" id="GO:0000272">
    <property type="term" value="P:polysaccharide catabolic process"/>
    <property type="evidence" value="ECO:0007669"/>
    <property type="project" value="UniProtKB-KW"/>
</dbReference>
<feature type="domain" description="NodB homology" evidence="18">
    <location>
        <begin position="175"/>
        <end position="369"/>
    </location>
</feature>
<evidence type="ECO:0000256" key="17">
    <source>
        <dbReference type="SAM" id="SignalP"/>
    </source>
</evidence>
<evidence type="ECO:0000256" key="12">
    <source>
        <dbReference type="ARBA" id="ARBA00023316"/>
    </source>
</evidence>
<evidence type="ECO:0000256" key="3">
    <source>
        <dbReference type="ARBA" id="ARBA00022475"/>
    </source>
</evidence>
<protein>
    <recommendedName>
        <fullName evidence="14">chitin deacetylase</fullName>
        <ecNumber evidence="14">3.5.1.41</ecNumber>
    </recommendedName>
</protein>
<dbReference type="Proteomes" id="UP000053319">
    <property type="component" value="Unassembled WGS sequence"/>
</dbReference>
<dbReference type="KEGG" id="dsq:DICSQDRAFT_89741"/>
<gene>
    <name evidence="19" type="ORF">DICSQDRAFT_89741</name>
</gene>
<dbReference type="Gene3D" id="3.20.20.370">
    <property type="entry name" value="Glycoside hydrolase/deacetylase"/>
    <property type="match status" value="1"/>
</dbReference>
<evidence type="ECO:0000256" key="8">
    <source>
        <dbReference type="ARBA" id="ARBA00023136"/>
    </source>
</evidence>
<dbReference type="AlphaFoldDB" id="R7SSJ0"/>
<evidence type="ECO:0000313" key="20">
    <source>
        <dbReference type="Proteomes" id="UP000053319"/>
    </source>
</evidence>
<evidence type="ECO:0000313" key="19">
    <source>
        <dbReference type="EMBL" id="EJF59046.1"/>
    </source>
</evidence>
<evidence type="ECO:0000256" key="10">
    <source>
        <dbReference type="ARBA" id="ARBA00023285"/>
    </source>
</evidence>
<dbReference type="GO" id="GO:0071555">
    <property type="term" value="P:cell wall organization"/>
    <property type="evidence" value="ECO:0007669"/>
    <property type="project" value="UniProtKB-KW"/>
</dbReference>
<dbReference type="Pfam" id="PF01522">
    <property type="entry name" value="Polysacc_deac_1"/>
    <property type="match status" value="1"/>
</dbReference>
<evidence type="ECO:0000256" key="14">
    <source>
        <dbReference type="ARBA" id="ARBA00024056"/>
    </source>
</evidence>
<comment type="cofactor">
    <cofactor evidence="1">
        <name>Co(2+)</name>
        <dbReference type="ChEBI" id="CHEBI:48828"/>
    </cofactor>
</comment>
<dbReference type="InterPro" id="IPR011330">
    <property type="entry name" value="Glyco_hydro/deAcase_b/a-brl"/>
</dbReference>
<dbReference type="GO" id="GO:0006032">
    <property type="term" value="P:chitin catabolic process"/>
    <property type="evidence" value="ECO:0007669"/>
    <property type="project" value="UniProtKB-KW"/>
</dbReference>
<dbReference type="InterPro" id="IPR002509">
    <property type="entry name" value="NODB_dom"/>
</dbReference>
<dbReference type="PANTHER" id="PTHR10587:SF133">
    <property type="entry name" value="CHITIN DEACETYLASE 1-RELATED"/>
    <property type="match status" value="1"/>
</dbReference>
<keyword evidence="5" id="KW-0479">Metal-binding</keyword>
<keyword evidence="13" id="KW-0624">Polysaccharide degradation</keyword>
<evidence type="ECO:0000256" key="13">
    <source>
        <dbReference type="ARBA" id="ARBA00023326"/>
    </source>
</evidence>
<dbReference type="PROSITE" id="PS51677">
    <property type="entry name" value="NODB"/>
    <property type="match status" value="1"/>
</dbReference>
<accession>R7SSJ0</accession>
<evidence type="ECO:0000259" key="18">
    <source>
        <dbReference type="PROSITE" id="PS51677"/>
    </source>
</evidence>
<evidence type="ECO:0000256" key="6">
    <source>
        <dbReference type="ARBA" id="ARBA00022801"/>
    </source>
</evidence>
<proteinExistence type="predicted"/>
<keyword evidence="6" id="KW-0378">Hydrolase</keyword>
<sequence>MLPVSALSALLAASLSFDLVNAHGHDDHAQLHKRLAAAAAPSSPAAAGAVGTGSYTVPPLASITSGMPAGPTPTLATTFTPGAVPSLSGAPPLPSAFVFNAADWPALDVIPPTDSAEVQEWMKELDGVDIPNITPTVDGSCANDAQAAAQAQQRGWWTCGGYTSGNDIVACPDKLTWGVSFDDGPAPYSKLKLLNYLGDHKLSATFFVVGSRVVSFPQILIAEYMAGHEISVHTWSHHPLTAMTNEQIVAELGWTRKAIQAVLGVTPTTMRAPFGDIDNRVRAISNAMGLRPIIWTTGPGGPFDTNDWRVAGGLHTGVEQLGIFESLLGNATLIDTGFIVLEHDLFEITVDLAVGYTLDAAQSHNPAFKLESIGRCMNFAPNDLYKETATTDIVNSNSSSSSNSSSTSTSSGSKSSSGTKSTGASGSKASGNTTGAASDNGAAGLRLPSTVFAGVVAAAVAAVFAGFL</sequence>
<keyword evidence="17" id="KW-0732">Signal</keyword>
<dbReference type="EMBL" id="JH719428">
    <property type="protein sequence ID" value="EJF59046.1"/>
    <property type="molecule type" value="Genomic_DNA"/>
</dbReference>
<feature type="signal peptide" evidence="17">
    <location>
        <begin position="1"/>
        <end position="22"/>
    </location>
</feature>
<keyword evidence="4" id="KW-0325">Glycoprotein</keyword>
<evidence type="ECO:0000256" key="2">
    <source>
        <dbReference type="ARBA" id="ARBA00004609"/>
    </source>
</evidence>
<keyword evidence="3" id="KW-1003">Cell membrane</keyword>
<feature type="region of interest" description="Disordered" evidence="16">
    <location>
        <begin position="395"/>
        <end position="437"/>
    </location>
</feature>
<feature type="chain" id="PRO_5004456033" description="chitin deacetylase" evidence="17">
    <location>
        <begin position="23"/>
        <end position="468"/>
    </location>
</feature>
<dbReference type="GeneID" id="18844834"/>
<comment type="catalytic activity">
    <reaction evidence="15">
        <text>[(1-&gt;4)-N-acetyl-beta-D-glucosaminyl](n) + n H2O = chitosan + n acetate</text>
        <dbReference type="Rhea" id="RHEA:10464"/>
        <dbReference type="Rhea" id="RHEA-COMP:9593"/>
        <dbReference type="Rhea" id="RHEA-COMP:9597"/>
        <dbReference type="ChEBI" id="CHEBI:15377"/>
        <dbReference type="ChEBI" id="CHEBI:17029"/>
        <dbReference type="ChEBI" id="CHEBI:30089"/>
        <dbReference type="ChEBI" id="CHEBI:57704"/>
        <dbReference type="EC" id="3.5.1.41"/>
    </reaction>
    <physiologicalReaction direction="left-to-right" evidence="15">
        <dbReference type="Rhea" id="RHEA:10465"/>
    </physiologicalReaction>
</comment>
<evidence type="ECO:0000256" key="11">
    <source>
        <dbReference type="ARBA" id="ARBA00023288"/>
    </source>
</evidence>
<dbReference type="RefSeq" id="XP_007368166.1">
    <property type="nucleotide sequence ID" value="XM_007368104.1"/>
</dbReference>
<dbReference type="OMA" id="GPFDTND"/>
<name>R7SSJ0_DICSQ</name>
<evidence type="ECO:0000256" key="16">
    <source>
        <dbReference type="SAM" id="MobiDB-lite"/>
    </source>
</evidence>
<dbReference type="GO" id="GO:0009272">
    <property type="term" value="P:fungal-type cell wall biogenesis"/>
    <property type="evidence" value="ECO:0007669"/>
    <property type="project" value="UniProtKB-ARBA"/>
</dbReference>
<reference evidence="19 20" key="1">
    <citation type="journal article" date="2012" name="Science">
        <title>The Paleozoic origin of enzymatic lignin decomposition reconstructed from 31 fungal genomes.</title>
        <authorList>
            <person name="Floudas D."/>
            <person name="Binder M."/>
            <person name="Riley R."/>
            <person name="Barry K."/>
            <person name="Blanchette R.A."/>
            <person name="Henrissat B."/>
            <person name="Martinez A.T."/>
            <person name="Otillar R."/>
            <person name="Spatafora J.W."/>
            <person name="Yadav J.S."/>
            <person name="Aerts A."/>
            <person name="Benoit I."/>
            <person name="Boyd A."/>
            <person name="Carlson A."/>
            <person name="Copeland A."/>
            <person name="Coutinho P.M."/>
            <person name="de Vries R.P."/>
            <person name="Ferreira P."/>
            <person name="Findley K."/>
            <person name="Foster B."/>
            <person name="Gaskell J."/>
            <person name="Glotzer D."/>
            <person name="Gorecki P."/>
            <person name="Heitman J."/>
            <person name="Hesse C."/>
            <person name="Hori C."/>
            <person name="Igarashi K."/>
            <person name="Jurgens J.A."/>
            <person name="Kallen N."/>
            <person name="Kersten P."/>
            <person name="Kohler A."/>
            <person name="Kuees U."/>
            <person name="Kumar T.K.A."/>
            <person name="Kuo A."/>
            <person name="LaButti K."/>
            <person name="Larrondo L.F."/>
            <person name="Lindquist E."/>
            <person name="Ling A."/>
            <person name="Lombard V."/>
            <person name="Lucas S."/>
            <person name="Lundell T."/>
            <person name="Martin R."/>
            <person name="McLaughlin D.J."/>
            <person name="Morgenstern I."/>
            <person name="Morin E."/>
            <person name="Murat C."/>
            <person name="Nagy L.G."/>
            <person name="Nolan M."/>
            <person name="Ohm R.A."/>
            <person name="Patyshakuliyeva A."/>
            <person name="Rokas A."/>
            <person name="Ruiz-Duenas F.J."/>
            <person name="Sabat G."/>
            <person name="Salamov A."/>
            <person name="Samejima M."/>
            <person name="Schmutz J."/>
            <person name="Slot J.C."/>
            <person name="St John F."/>
            <person name="Stenlid J."/>
            <person name="Sun H."/>
            <person name="Sun S."/>
            <person name="Syed K."/>
            <person name="Tsang A."/>
            <person name="Wiebenga A."/>
            <person name="Young D."/>
            <person name="Pisabarro A."/>
            <person name="Eastwood D.C."/>
            <person name="Martin F."/>
            <person name="Cullen D."/>
            <person name="Grigoriev I.V."/>
            <person name="Hibbett D.S."/>
        </authorList>
    </citation>
    <scope>NUCLEOTIDE SEQUENCE [LARGE SCALE GENOMIC DNA]</scope>
    <source>
        <strain evidence="19 20">LYAD-421 SS1</strain>
    </source>
</reference>
<dbReference type="HOGENOM" id="CLU_030200_2_0_1"/>
<evidence type="ECO:0000256" key="9">
    <source>
        <dbReference type="ARBA" id="ARBA00023277"/>
    </source>
</evidence>
<dbReference type="GO" id="GO:0046872">
    <property type="term" value="F:metal ion binding"/>
    <property type="evidence" value="ECO:0007669"/>
    <property type="project" value="UniProtKB-KW"/>
</dbReference>
<keyword evidence="4" id="KW-0336">GPI-anchor</keyword>
<dbReference type="OrthoDB" id="407355at2759"/>
<evidence type="ECO:0000256" key="15">
    <source>
        <dbReference type="ARBA" id="ARBA00048494"/>
    </source>
</evidence>
<dbReference type="SUPFAM" id="SSF88713">
    <property type="entry name" value="Glycoside hydrolase/deacetylase"/>
    <property type="match status" value="1"/>
</dbReference>
<keyword evidence="12" id="KW-0961">Cell wall biogenesis/degradation</keyword>
<comment type="subcellular location">
    <subcellularLocation>
        <location evidence="2">Cell membrane</location>
        <topology evidence="2">Lipid-anchor</topology>
        <topology evidence="2">GPI-anchor</topology>
    </subcellularLocation>
</comment>
<dbReference type="EC" id="3.5.1.41" evidence="14"/>
<keyword evidence="7" id="KW-0146">Chitin degradation</keyword>
<keyword evidence="9" id="KW-0119">Carbohydrate metabolism</keyword>
<dbReference type="InterPro" id="IPR050248">
    <property type="entry name" value="Polysacc_deacetylase_ArnD"/>
</dbReference>
<keyword evidence="11" id="KW-0449">Lipoprotein</keyword>
<dbReference type="GO" id="GO:0004099">
    <property type="term" value="F:chitin deacetylase activity"/>
    <property type="evidence" value="ECO:0007669"/>
    <property type="project" value="UniProtKB-EC"/>
</dbReference>
<dbReference type="PANTHER" id="PTHR10587">
    <property type="entry name" value="GLYCOSYL TRANSFERASE-RELATED"/>
    <property type="match status" value="1"/>
</dbReference>
<keyword evidence="8" id="KW-0472">Membrane</keyword>